<comment type="caution">
    <text evidence="1">The sequence shown here is derived from an EMBL/GenBank/DDBJ whole genome shotgun (WGS) entry which is preliminary data.</text>
</comment>
<evidence type="ECO:0000313" key="2">
    <source>
        <dbReference type="Proteomes" id="UP000547209"/>
    </source>
</evidence>
<protein>
    <recommendedName>
        <fullName evidence="3">DUF2577 domain-containing protein</fullName>
    </recommendedName>
</protein>
<proteinExistence type="predicted"/>
<evidence type="ECO:0000313" key="1">
    <source>
        <dbReference type="EMBL" id="MBB6674506.1"/>
    </source>
</evidence>
<name>A0A7X0RXX7_9BACL</name>
<dbReference type="AlphaFoldDB" id="A0A7X0RXX7"/>
<dbReference type="EMBL" id="JACJVP010000047">
    <property type="protein sequence ID" value="MBB6674506.1"/>
    <property type="molecule type" value="Genomic_DNA"/>
</dbReference>
<organism evidence="1 2">
    <name type="scientific">Cohnella nanjingensis</name>
    <dbReference type="NCBI Taxonomy" id="1387779"/>
    <lineage>
        <taxon>Bacteria</taxon>
        <taxon>Bacillati</taxon>
        <taxon>Bacillota</taxon>
        <taxon>Bacilli</taxon>
        <taxon>Bacillales</taxon>
        <taxon>Paenibacillaceae</taxon>
        <taxon>Cohnella</taxon>
    </lineage>
</organism>
<dbReference type="RefSeq" id="WP_185672363.1">
    <property type="nucleotide sequence ID" value="NZ_JACJVP010000047.1"/>
</dbReference>
<gene>
    <name evidence="1" type="ORF">H7C19_27870</name>
</gene>
<sequence length="89" mass="9510">MPDPFKKLASTLESRFSRIATQAVSGLPAELGVITNAGLKLDSFKHEIPDYLVSEQLQTGLRVGDRVLAIPVNAGNYAVVVCRVVSRGG</sequence>
<accession>A0A7X0RXX7</accession>
<dbReference type="Proteomes" id="UP000547209">
    <property type="component" value="Unassembled WGS sequence"/>
</dbReference>
<evidence type="ECO:0008006" key="3">
    <source>
        <dbReference type="Google" id="ProtNLM"/>
    </source>
</evidence>
<keyword evidence="2" id="KW-1185">Reference proteome</keyword>
<reference evidence="1 2" key="1">
    <citation type="submission" date="2020-08" db="EMBL/GenBank/DDBJ databases">
        <title>Cohnella phylogeny.</title>
        <authorList>
            <person name="Dunlap C."/>
        </authorList>
    </citation>
    <scope>NUCLEOTIDE SEQUENCE [LARGE SCALE GENOMIC DNA]</scope>
    <source>
        <strain evidence="1 2">DSM 28246</strain>
    </source>
</reference>